<comment type="caution">
    <text evidence="3">The sequence shown here is derived from an EMBL/GenBank/DDBJ whole genome shotgun (WGS) entry which is preliminary data.</text>
</comment>
<organism evidence="3 4">
    <name type="scientific">Lacticaseibacillus thailandensis DSM 22698 = JCM 13996</name>
    <dbReference type="NCBI Taxonomy" id="1423810"/>
    <lineage>
        <taxon>Bacteria</taxon>
        <taxon>Bacillati</taxon>
        <taxon>Bacillota</taxon>
        <taxon>Bacilli</taxon>
        <taxon>Lactobacillales</taxon>
        <taxon>Lactobacillaceae</taxon>
        <taxon>Lacticaseibacillus</taxon>
    </lineage>
</organism>
<proteinExistence type="predicted"/>
<name>A0A0R2CEN9_9LACO</name>
<dbReference type="PATRIC" id="fig|1423810.4.peg.1859"/>
<dbReference type="Proteomes" id="UP000051789">
    <property type="component" value="Unassembled WGS sequence"/>
</dbReference>
<keyword evidence="1" id="KW-0472">Membrane</keyword>
<evidence type="ECO:0000313" key="4">
    <source>
        <dbReference type="Proteomes" id="UP000051789"/>
    </source>
</evidence>
<dbReference type="SUPFAM" id="SSF56601">
    <property type="entry name" value="beta-lactamase/transpeptidase-like"/>
    <property type="match status" value="1"/>
</dbReference>
<keyword evidence="4" id="KW-1185">Reference proteome</keyword>
<reference evidence="3 4" key="1">
    <citation type="journal article" date="2015" name="Genome Announc.">
        <title>Expanding the biotechnology potential of lactobacilli through comparative genomics of 213 strains and associated genera.</title>
        <authorList>
            <person name="Sun Z."/>
            <person name="Harris H.M."/>
            <person name="McCann A."/>
            <person name="Guo C."/>
            <person name="Argimon S."/>
            <person name="Zhang W."/>
            <person name="Yang X."/>
            <person name="Jeffery I.B."/>
            <person name="Cooney J.C."/>
            <person name="Kagawa T.F."/>
            <person name="Liu W."/>
            <person name="Song Y."/>
            <person name="Salvetti E."/>
            <person name="Wrobel A."/>
            <person name="Rasinkangas P."/>
            <person name="Parkhill J."/>
            <person name="Rea M.C."/>
            <person name="O'Sullivan O."/>
            <person name="Ritari J."/>
            <person name="Douillard F.P."/>
            <person name="Paul Ross R."/>
            <person name="Yang R."/>
            <person name="Briner A.E."/>
            <person name="Felis G.E."/>
            <person name="de Vos W.M."/>
            <person name="Barrangou R."/>
            <person name="Klaenhammer T.R."/>
            <person name="Caufield P.W."/>
            <person name="Cui Y."/>
            <person name="Zhang H."/>
            <person name="O'Toole P.W."/>
        </authorList>
    </citation>
    <scope>NUCLEOTIDE SEQUENCE [LARGE SCALE GENOMIC DNA]</scope>
    <source>
        <strain evidence="3 4">DSM 22698</strain>
    </source>
</reference>
<evidence type="ECO:0000313" key="3">
    <source>
        <dbReference type="EMBL" id="KRM86620.1"/>
    </source>
</evidence>
<gene>
    <name evidence="3" type="ORF">FD19_GL001811</name>
</gene>
<evidence type="ECO:0000259" key="2">
    <source>
        <dbReference type="Pfam" id="PF00144"/>
    </source>
</evidence>
<dbReference type="EMBL" id="AYZK01000007">
    <property type="protein sequence ID" value="KRM86620.1"/>
    <property type="molecule type" value="Genomic_DNA"/>
</dbReference>
<keyword evidence="1" id="KW-0812">Transmembrane</keyword>
<dbReference type="PANTHER" id="PTHR46825">
    <property type="entry name" value="D-ALANYL-D-ALANINE-CARBOXYPEPTIDASE/ENDOPEPTIDASE AMPH"/>
    <property type="match status" value="1"/>
</dbReference>
<keyword evidence="1" id="KW-1133">Transmembrane helix</keyword>
<sequence length="387" mass="42314">MGNDKRWFVVPWGVIVVLLLVDGTLLLRPQLHHTPATRVTRTSATGTDHLYDEEQSAAVNRLLAAKLAPVPFSGTAIVVQDHHVVGQYSHGMADAAHGLKNSPNVSYEIDSVQKSLTAALVMRAIQTGRLSFNSHLSDFYPQVPGSQQVTIREMMDMTSGLVGPAMPAATAKPLSDAAVIQRAIQSIQFKPAQHGRWSYQQVNFTLLAGIVARVMHQSYANVLLQTLARPLRLHGTHMAYATATGQKSAQGYVASTPERYQHPFVVSAAAAHNELGTGQVFMTPGDLYRVESSLLDGRLLNAAEANALYGPRDTVQYSGGYYHAGMDLLYANGWGYGYETFVRITPDGKNAVIVMSNTLVPYNRLKGAIDGVVQWWLVQHHDLDTIR</sequence>
<evidence type="ECO:0000256" key="1">
    <source>
        <dbReference type="SAM" id="Phobius"/>
    </source>
</evidence>
<dbReference type="STRING" id="1423810.FD19_GL001811"/>
<dbReference type="Pfam" id="PF00144">
    <property type="entry name" value="Beta-lactamase"/>
    <property type="match status" value="1"/>
</dbReference>
<dbReference type="InterPro" id="IPR012338">
    <property type="entry name" value="Beta-lactam/transpept-like"/>
</dbReference>
<dbReference type="InterPro" id="IPR001466">
    <property type="entry name" value="Beta-lactam-related"/>
</dbReference>
<accession>A0A0R2CEN9</accession>
<feature type="transmembrane region" description="Helical" evidence="1">
    <location>
        <begin position="7"/>
        <end position="27"/>
    </location>
</feature>
<dbReference type="AlphaFoldDB" id="A0A0R2CEN9"/>
<dbReference type="Gene3D" id="3.40.710.10">
    <property type="entry name" value="DD-peptidase/beta-lactamase superfamily"/>
    <property type="match status" value="1"/>
</dbReference>
<protein>
    <submittedName>
        <fullName evidence="3">Beta-lactamase class C related penicillin binding protein</fullName>
    </submittedName>
</protein>
<feature type="domain" description="Beta-lactamase-related" evidence="2">
    <location>
        <begin position="75"/>
        <end position="361"/>
    </location>
</feature>
<dbReference type="RefSeq" id="WP_056969729.1">
    <property type="nucleotide sequence ID" value="NZ_AYZK01000007.1"/>
</dbReference>
<dbReference type="PANTHER" id="PTHR46825:SF8">
    <property type="entry name" value="BETA-LACTAMASE-RELATED"/>
    <property type="match status" value="1"/>
</dbReference>
<dbReference type="InterPro" id="IPR050491">
    <property type="entry name" value="AmpC-like"/>
</dbReference>